<dbReference type="GO" id="GO:0005634">
    <property type="term" value="C:nucleus"/>
    <property type="evidence" value="ECO:0007669"/>
    <property type="project" value="TreeGrafter"/>
</dbReference>
<comment type="similarity">
    <text evidence="1">Belongs to the peptidase C48 family.</text>
</comment>
<evidence type="ECO:0000313" key="10">
    <source>
        <dbReference type="EMBL" id="RWS16581.1"/>
    </source>
</evidence>
<accession>A0A3S3PC68</accession>
<reference evidence="10 12" key="1">
    <citation type="journal article" date="2018" name="Gigascience">
        <title>Genomes of trombidid mites reveal novel predicted allergens and laterally-transferred genes associated with secondary metabolism.</title>
        <authorList>
            <person name="Dong X."/>
            <person name="Chaisiri K."/>
            <person name="Xia D."/>
            <person name="Armstrong S.D."/>
            <person name="Fang Y."/>
            <person name="Donnelly M.J."/>
            <person name="Kadowaki T."/>
            <person name="McGarry J.W."/>
            <person name="Darby A.C."/>
            <person name="Makepeace B.L."/>
        </authorList>
    </citation>
    <scope>NUCLEOTIDE SEQUENCE [LARGE SCALE GENOMIC DNA]</scope>
    <source>
        <strain evidence="10">UoL-WK</strain>
    </source>
</reference>
<dbReference type="EMBL" id="NCKU01000206">
    <property type="protein sequence ID" value="RWS16589.1"/>
    <property type="molecule type" value="Genomic_DNA"/>
</dbReference>
<feature type="coiled-coil region" evidence="5">
    <location>
        <begin position="284"/>
        <end position="311"/>
    </location>
</feature>
<dbReference type="GO" id="GO:0006508">
    <property type="term" value="P:proteolysis"/>
    <property type="evidence" value="ECO:0007669"/>
    <property type="project" value="UniProtKB-KW"/>
</dbReference>
<dbReference type="InterPro" id="IPR003653">
    <property type="entry name" value="Peptidase_C48_C"/>
</dbReference>
<dbReference type="OrthoDB" id="6428410at2759"/>
<evidence type="ECO:0000256" key="2">
    <source>
        <dbReference type="ARBA" id="ARBA00022670"/>
    </source>
</evidence>
<organism evidence="10 12">
    <name type="scientific">Dinothrombium tinctorium</name>
    <dbReference type="NCBI Taxonomy" id="1965070"/>
    <lineage>
        <taxon>Eukaryota</taxon>
        <taxon>Metazoa</taxon>
        <taxon>Ecdysozoa</taxon>
        <taxon>Arthropoda</taxon>
        <taxon>Chelicerata</taxon>
        <taxon>Arachnida</taxon>
        <taxon>Acari</taxon>
        <taxon>Acariformes</taxon>
        <taxon>Trombidiformes</taxon>
        <taxon>Prostigmata</taxon>
        <taxon>Anystina</taxon>
        <taxon>Parasitengona</taxon>
        <taxon>Trombidioidea</taxon>
        <taxon>Trombidiidae</taxon>
        <taxon>Dinothrombium</taxon>
    </lineage>
</organism>
<dbReference type="EMBL" id="NCKU01000782">
    <property type="protein sequence ID" value="RWS14183.1"/>
    <property type="molecule type" value="Genomic_DNA"/>
</dbReference>
<evidence type="ECO:0000256" key="4">
    <source>
        <dbReference type="ARBA" id="ARBA00022807"/>
    </source>
</evidence>
<dbReference type="GO" id="GO:0016929">
    <property type="term" value="F:deSUMOylase activity"/>
    <property type="evidence" value="ECO:0007669"/>
    <property type="project" value="TreeGrafter"/>
</dbReference>
<gene>
    <name evidence="10" type="ORF">B4U79_02013</name>
    <name evidence="8" type="ORF">B4U79_03449</name>
    <name evidence="11" type="ORF">B4U79_10002</name>
    <name evidence="9" type="ORF">B4U79_15208</name>
</gene>
<dbReference type="AlphaFoldDB" id="A0A3S3PC68"/>
<protein>
    <submittedName>
        <fullName evidence="10">Sentrin-specific protease 1-like protein</fullName>
    </submittedName>
</protein>
<comment type="caution">
    <text evidence="10">The sequence shown here is derived from an EMBL/GenBank/DDBJ whole genome shotgun (WGS) entry which is preliminary data.</text>
</comment>
<feature type="region of interest" description="Disordered" evidence="6">
    <location>
        <begin position="154"/>
        <end position="174"/>
    </location>
</feature>
<feature type="compositionally biased region" description="Basic and acidic residues" evidence="6">
    <location>
        <begin position="154"/>
        <end position="163"/>
    </location>
</feature>
<dbReference type="SUPFAM" id="SSF54001">
    <property type="entry name" value="Cysteine proteinases"/>
    <property type="match status" value="1"/>
</dbReference>
<sequence>MNFVDRMLKKFAYWKRSNDSTTAAIPSIATKDTLNNNVSLFSHHRQQLCSTPLKHSKVRKVTRFGDWLRLRERKKYAQLLKEHLTIHSSDNNLDESGTKSYRKEKETNTEQHIIELSDYDKKHDTHAAVEKVVITDKNERQTLLAKFDRRKQDDEYYEHERKNSASTVQLSSNDVSSSSPVTALIRSYSSDHLPDSVIKFRELSAKNSKYYDDNWLADLRKKFRETKSDKLLSQEEKRYQEIKVLSKEKRERIEKILKKREYESELKFSLYSLYIDEKEKKAVEEAVKEAVVEEEEELVEINEEMSAVIERVLNEGESDDEVIVNEVRRKDLQTLLGLNWLNDEIINEYFALIERKFVKEVKCLNTFFYKRLKESGFKGVKRWTKKFDLFSFRLVLIPIHLDIHWTLISIDMHKKKITFYDSMNSSSSSSSSSAASNHLKTIRKYLSEEYKDKKGGELNQDEWICEEATKIPLQLNGSDCGMFCCKYAHYLANQKAFTFNQERKREIKRVISNLRKVLCNEFDE</sequence>
<dbReference type="EMBL" id="NCKU01000767">
    <property type="protein sequence ID" value="RWS14250.1"/>
    <property type="molecule type" value="Genomic_DNA"/>
</dbReference>
<feature type="domain" description="Ubiquitin-like protease family profile" evidence="7">
    <location>
        <begin position="325"/>
        <end position="491"/>
    </location>
</feature>
<keyword evidence="2 10" id="KW-0645">Protease</keyword>
<evidence type="ECO:0000256" key="5">
    <source>
        <dbReference type="SAM" id="Coils"/>
    </source>
</evidence>
<dbReference type="Gene3D" id="3.40.395.10">
    <property type="entry name" value="Adenoviral Proteinase, Chain A"/>
    <property type="match status" value="1"/>
</dbReference>
<keyword evidence="4" id="KW-0788">Thiol protease</keyword>
<evidence type="ECO:0000259" key="7">
    <source>
        <dbReference type="PROSITE" id="PS50600"/>
    </source>
</evidence>
<evidence type="ECO:0000256" key="3">
    <source>
        <dbReference type="ARBA" id="ARBA00022801"/>
    </source>
</evidence>
<dbReference type="GO" id="GO:0016926">
    <property type="term" value="P:protein desumoylation"/>
    <property type="evidence" value="ECO:0007669"/>
    <property type="project" value="TreeGrafter"/>
</dbReference>
<dbReference type="PANTHER" id="PTHR12606:SF141">
    <property type="entry name" value="GH15225P-RELATED"/>
    <property type="match status" value="1"/>
</dbReference>
<dbReference type="EMBL" id="NCKU01000207">
    <property type="protein sequence ID" value="RWS16581.1"/>
    <property type="molecule type" value="Genomic_DNA"/>
</dbReference>
<proteinExistence type="inferred from homology"/>
<dbReference type="InterPro" id="IPR038765">
    <property type="entry name" value="Papain-like_cys_pep_sf"/>
</dbReference>
<dbReference type="PANTHER" id="PTHR12606">
    <property type="entry name" value="SENTRIN/SUMO-SPECIFIC PROTEASE"/>
    <property type="match status" value="1"/>
</dbReference>
<dbReference type="PROSITE" id="PS50600">
    <property type="entry name" value="ULP_PROTEASE"/>
    <property type="match status" value="1"/>
</dbReference>
<keyword evidence="12" id="KW-1185">Reference proteome</keyword>
<evidence type="ECO:0000256" key="1">
    <source>
        <dbReference type="ARBA" id="ARBA00005234"/>
    </source>
</evidence>
<dbReference type="STRING" id="1965070.A0A3S3PC68"/>
<dbReference type="Pfam" id="PF02902">
    <property type="entry name" value="Peptidase_C48"/>
    <property type="match status" value="1"/>
</dbReference>
<evidence type="ECO:0000313" key="11">
    <source>
        <dbReference type="EMBL" id="RWS16589.1"/>
    </source>
</evidence>
<keyword evidence="5" id="KW-0175">Coiled coil</keyword>
<name>A0A3S3PC68_9ACAR</name>
<evidence type="ECO:0000313" key="8">
    <source>
        <dbReference type="EMBL" id="RWS14183.1"/>
    </source>
</evidence>
<evidence type="ECO:0000256" key="6">
    <source>
        <dbReference type="SAM" id="MobiDB-lite"/>
    </source>
</evidence>
<evidence type="ECO:0000313" key="12">
    <source>
        <dbReference type="Proteomes" id="UP000285301"/>
    </source>
</evidence>
<evidence type="ECO:0000313" key="9">
    <source>
        <dbReference type="EMBL" id="RWS14250.1"/>
    </source>
</evidence>
<keyword evidence="3" id="KW-0378">Hydrolase</keyword>
<reference evidence="10" key="2">
    <citation type="submission" date="2018-11" db="EMBL/GenBank/DDBJ databases">
        <title>Trombidioid mite genomics.</title>
        <authorList>
            <person name="Dong X."/>
        </authorList>
    </citation>
    <scope>NUCLEOTIDE SEQUENCE</scope>
    <source>
        <strain evidence="10">UoL-WK</strain>
    </source>
</reference>
<dbReference type="Proteomes" id="UP000285301">
    <property type="component" value="Unassembled WGS sequence"/>
</dbReference>